<accession>A0ABP3MV22</accession>
<organism evidence="5 6">
    <name type="scientific">Pigmentiphaga daeguensis</name>
    <dbReference type="NCBI Taxonomy" id="414049"/>
    <lineage>
        <taxon>Bacteria</taxon>
        <taxon>Pseudomonadati</taxon>
        <taxon>Pseudomonadota</taxon>
        <taxon>Betaproteobacteria</taxon>
        <taxon>Burkholderiales</taxon>
        <taxon>Alcaligenaceae</taxon>
        <taxon>Pigmentiphaga</taxon>
    </lineage>
</organism>
<dbReference type="PANTHER" id="PTHR11699">
    <property type="entry name" value="ALDEHYDE DEHYDROGENASE-RELATED"/>
    <property type="match status" value="1"/>
</dbReference>
<dbReference type="InterPro" id="IPR029510">
    <property type="entry name" value="Ald_DH_CS_GLU"/>
</dbReference>
<reference evidence="6" key="1">
    <citation type="journal article" date="2019" name="Int. J. Syst. Evol. Microbiol.">
        <title>The Global Catalogue of Microorganisms (GCM) 10K type strain sequencing project: providing services to taxonomists for standard genome sequencing and annotation.</title>
        <authorList>
            <consortium name="The Broad Institute Genomics Platform"/>
            <consortium name="The Broad Institute Genome Sequencing Center for Infectious Disease"/>
            <person name="Wu L."/>
            <person name="Ma J."/>
        </authorList>
    </citation>
    <scope>NUCLEOTIDE SEQUENCE [LARGE SCALE GENOMIC DNA]</scope>
    <source>
        <strain evidence="6">JCM 14330</strain>
    </source>
</reference>
<dbReference type="Gene3D" id="3.40.309.10">
    <property type="entry name" value="Aldehyde Dehydrogenase, Chain A, domain 2"/>
    <property type="match status" value="1"/>
</dbReference>
<gene>
    <name evidence="5" type="ORF">GCM10009097_49940</name>
</gene>
<dbReference type="InterPro" id="IPR016163">
    <property type="entry name" value="Ald_DH_C"/>
</dbReference>
<dbReference type="Pfam" id="PF00171">
    <property type="entry name" value="Aldedh"/>
    <property type="match status" value="1"/>
</dbReference>
<evidence type="ECO:0000259" key="4">
    <source>
        <dbReference type="Pfam" id="PF00171"/>
    </source>
</evidence>
<proteinExistence type="inferred from homology"/>
<keyword evidence="1 3" id="KW-0560">Oxidoreductase</keyword>
<protein>
    <submittedName>
        <fullName evidence="5">Aldehyde dehydrogenase family protein</fullName>
    </submittedName>
</protein>
<dbReference type="RefSeq" id="WP_132978895.1">
    <property type="nucleotide sequence ID" value="NZ_BAAAEN010000027.1"/>
</dbReference>
<comment type="caution">
    <text evidence="5">The sequence shown here is derived from an EMBL/GenBank/DDBJ whole genome shotgun (WGS) entry which is preliminary data.</text>
</comment>
<name>A0ABP3MV22_9BURK</name>
<dbReference type="Proteomes" id="UP001501706">
    <property type="component" value="Unassembled WGS sequence"/>
</dbReference>
<comment type="similarity">
    <text evidence="3">Belongs to the aldehyde dehydrogenase family.</text>
</comment>
<dbReference type="PROSITE" id="PS00687">
    <property type="entry name" value="ALDEHYDE_DEHYDR_GLU"/>
    <property type="match status" value="1"/>
</dbReference>
<evidence type="ECO:0000313" key="6">
    <source>
        <dbReference type="Proteomes" id="UP001501706"/>
    </source>
</evidence>
<dbReference type="EMBL" id="BAAAEN010000027">
    <property type="protein sequence ID" value="GAA0526408.1"/>
    <property type="molecule type" value="Genomic_DNA"/>
</dbReference>
<dbReference type="InterPro" id="IPR015590">
    <property type="entry name" value="Aldehyde_DH_dom"/>
</dbReference>
<feature type="active site" evidence="2">
    <location>
        <position position="254"/>
    </location>
</feature>
<dbReference type="InterPro" id="IPR016161">
    <property type="entry name" value="Ald_DH/histidinol_DH"/>
</dbReference>
<dbReference type="SUPFAM" id="SSF53720">
    <property type="entry name" value="ALDH-like"/>
    <property type="match status" value="1"/>
</dbReference>
<feature type="domain" description="Aldehyde dehydrogenase" evidence="4">
    <location>
        <begin position="23"/>
        <end position="483"/>
    </location>
</feature>
<dbReference type="InterPro" id="IPR016162">
    <property type="entry name" value="Ald_DH_N"/>
</dbReference>
<evidence type="ECO:0000256" key="2">
    <source>
        <dbReference type="PROSITE-ProRule" id="PRU10007"/>
    </source>
</evidence>
<sequence length="487" mass="52291">MTQALTAPPLPKRLALYYGGKWHEPAGGYRPTFNPATGEILAQAPEANAEDIAAAAEAAHQGFLAWSRLPAAERGARLREIARRVRDHADELAHLDAANCGNPIQRMRPDALNAAAQIDYYAGLVHELKGETIPTADRGLNYSMREPLGVVARIVAYNHPLMFLAGKMAPVLAAGNSVIMKAPDQAPLSALRFAEIIDGILPPGTLNIVTGGSDCGEALVLHPTVRKVALIGSAGTGAAILRNAADKIMPVTLELGGKNPLVVCPDADLETAVQGAINGMNFTWAGQSCGSTSRLFVHDSLYDAVLERLCAQLPKLHRCGLPTDPATTMGCLISEAQFDKVMSYIQLGISEDARLVAGGKRPDDPALAKGWFIEPTVFADVTPAMRIFREEIFGPVLSVIRWSDEDQLIADVNSVDYGLSASIYTRDLARAHRLAQRIEAGYIWINTSSAHYLGANFGGYKKSGLGREEGLEELLSYTQVKNVHVAL</sequence>
<evidence type="ECO:0000256" key="3">
    <source>
        <dbReference type="RuleBase" id="RU003345"/>
    </source>
</evidence>
<dbReference type="Gene3D" id="3.40.605.10">
    <property type="entry name" value="Aldehyde Dehydrogenase, Chain A, domain 1"/>
    <property type="match status" value="1"/>
</dbReference>
<evidence type="ECO:0000313" key="5">
    <source>
        <dbReference type="EMBL" id="GAA0526408.1"/>
    </source>
</evidence>
<evidence type="ECO:0000256" key="1">
    <source>
        <dbReference type="ARBA" id="ARBA00023002"/>
    </source>
</evidence>
<keyword evidence="6" id="KW-1185">Reference proteome</keyword>